<dbReference type="AlphaFoldDB" id="A0A831RKX8"/>
<proteinExistence type="predicted"/>
<evidence type="ECO:0000256" key="1">
    <source>
        <dbReference type="SAM" id="MobiDB-lite"/>
    </source>
</evidence>
<dbReference type="EMBL" id="DRKP01000006">
    <property type="protein sequence ID" value="HEB94875.1"/>
    <property type="molecule type" value="Genomic_DNA"/>
</dbReference>
<feature type="compositionally biased region" description="Basic and acidic residues" evidence="1">
    <location>
        <begin position="168"/>
        <end position="184"/>
    </location>
</feature>
<name>A0A831RKX8_9GAMM</name>
<sequence>MNRIGGKLLALLLLLLTAGAGITLLVAPVLTVSRGYDESIADLRFRLDRYQRSADRVPRLKARLAQLQRQQGTGEELLQGESSAIAGAALQERLKEIVQDAGGRLESTQLLTTSADGAMERLTARARFSGSVEVLQKALYRIEYGRPLLLVEKAGIRRSKQRRLPFRRSREGRPPEQGPDRLRVTLEVAGYRRRGKE</sequence>
<feature type="region of interest" description="Disordered" evidence="1">
    <location>
        <begin position="161"/>
        <end position="197"/>
    </location>
</feature>
<organism evidence="2 3">
    <name type="scientific">Sedimenticola thiotaurini</name>
    <dbReference type="NCBI Taxonomy" id="1543721"/>
    <lineage>
        <taxon>Bacteria</taxon>
        <taxon>Pseudomonadati</taxon>
        <taxon>Pseudomonadota</taxon>
        <taxon>Gammaproteobacteria</taxon>
        <taxon>Chromatiales</taxon>
        <taxon>Sedimenticolaceae</taxon>
        <taxon>Sedimenticola</taxon>
    </lineage>
</organism>
<dbReference type="InterPro" id="IPR034756">
    <property type="entry name" value="T2SSM_b"/>
</dbReference>
<accession>A0A831RKX8</accession>
<dbReference type="NCBIfam" id="NF040576">
    <property type="entry name" value="T2SS_GspM_XpsM"/>
    <property type="match status" value="1"/>
</dbReference>
<evidence type="ECO:0000313" key="2">
    <source>
        <dbReference type="EMBL" id="HEB94875.1"/>
    </source>
</evidence>
<evidence type="ECO:0008006" key="4">
    <source>
        <dbReference type="Google" id="ProtNLM"/>
    </source>
</evidence>
<protein>
    <recommendedName>
        <fullName evidence="4">General secretion pathway protein GspM</fullName>
    </recommendedName>
</protein>
<reference evidence="2" key="1">
    <citation type="journal article" date="2020" name="mSystems">
        <title>Genome- and Community-Level Interaction Insights into Carbon Utilization and Element Cycling Functions of Hydrothermarchaeota in Hydrothermal Sediment.</title>
        <authorList>
            <person name="Zhou Z."/>
            <person name="Liu Y."/>
            <person name="Xu W."/>
            <person name="Pan J."/>
            <person name="Luo Z.H."/>
            <person name="Li M."/>
        </authorList>
    </citation>
    <scope>NUCLEOTIDE SEQUENCE [LARGE SCALE GENOMIC DNA]</scope>
    <source>
        <strain evidence="2">HyVt-443</strain>
    </source>
</reference>
<evidence type="ECO:0000313" key="3">
    <source>
        <dbReference type="Proteomes" id="UP000886251"/>
    </source>
</evidence>
<gene>
    <name evidence="2" type="ORF">ENI96_00395</name>
</gene>
<comment type="caution">
    <text evidence="2">The sequence shown here is derived from an EMBL/GenBank/DDBJ whole genome shotgun (WGS) entry which is preliminary data.</text>
</comment>
<dbReference type="Proteomes" id="UP000886251">
    <property type="component" value="Unassembled WGS sequence"/>
</dbReference>
<dbReference type="Pfam" id="PF10741">
    <property type="entry name" value="T2SSM_b"/>
    <property type="match status" value="1"/>
</dbReference>